<keyword evidence="1" id="KW-1133">Transmembrane helix</keyword>
<feature type="transmembrane region" description="Helical" evidence="1">
    <location>
        <begin position="82"/>
        <end position="105"/>
    </location>
</feature>
<reference evidence="2 3" key="1">
    <citation type="journal article" date="2019" name="Syst. Appl. Microbiol.">
        <title>New species of pathogenic Pseudomonas isolated from citrus in Tunisia: Proposal of Pseudomonas kairouanensis sp. nov. and Pseudomonas nabeulensis sp. nov.</title>
        <authorList>
            <person name="Oueslati M."/>
            <person name="Mulet M."/>
            <person name="Gomila M."/>
            <person name="Berge O."/>
            <person name="Hajlaoui M.R."/>
            <person name="Lalucat J."/>
            <person name="Sadfi-Zouaoui N."/>
            <person name="Garcia-Valdes E."/>
        </authorList>
    </citation>
    <scope>NUCLEOTIDE SEQUENCE [LARGE SCALE GENOMIC DNA]</scope>
    <source>
        <strain evidence="2 3">KC12</strain>
    </source>
</reference>
<evidence type="ECO:0000256" key="1">
    <source>
        <dbReference type="SAM" id="Phobius"/>
    </source>
</evidence>
<proteinExistence type="predicted"/>
<dbReference type="OrthoDB" id="5780266at2"/>
<name>A0A4Z0AWJ8_9PSED</name>
<keyword evidence="3" id="KW-1185">Reference proteome</keyword>
<dbReference type="RefSeq" id="WP_135288593.1">
    <property type="nucleotide sequence ID" value="NZ_QUZU01000006.1"/>
</dbReference>
<keyword evidence="1" id="KW-0812">Transmembrane</keyword>
<gene>
    <name evidence="2" type="ORF">DYL59_07505</name>
</gene>
<sequence>MTERVKPLYQRIAATLAWCISLGHDFMTIAPRTTLTVQVAHLCAQVLLILTFFLPIKIVVLLGSDTVPAYLPPWLQGVQKNALIVGLSVLTVLLYALHLGAGIVVNRYARAGARALINQGENASVLAAQLPLATRVFSRFTRGLSDASFALMAFTGLLCLYPSLMLVCLVYFALATAALMALHSRHPRIRSILACHPLAVCDAFYSTGFLATFAFMILDFLYLIPPPLYVALISLIVLRQSLNRLKSMSQDILFLSSHARHITSMRPAAKRCP</sequence>
<dbReference type="Proteomes" id="UP000297391">
    <property type="component" value="Unassembled WGS sequence"/>
</dbReference>
<accession>A0A4Z0AWJ8</accession>
<feature type="transmembrane region" description="Helical" evidence="1">
    <location>
        <begin position="220"/>
        <end position="238"/>
    </location>
</feature>
<dbReference type="EMBL" id="QUZU01000006">
    <property type="protein sequence ID" value="TFY90820.1"/>
    <property type="molecule type" value="Genomic_DNA"/>
</dbReference>
<evidence type="ECO:0000313" key="3">
    <source>
        <dbReference type="Proteomes" id="UP000297391"/>
    </source>
</evidence>
<feature type="transmembrane region" description="Helical" evidence="1">
    <location>
        <begin position="42"/>
        <end position="62"/>
    </location>
</feature>
<protein>
    <submittedName>
        <fullName evidence="2">Uncharacterized protein</fullName>
    </submittedName>
</protein>
<evidence type="ECO:0000313" key="2">
    <source>
        <dbReference type="EMBL" id="TFY90820.1"/>
    </source>
</evidence>
<comment type="caution">
    <text evidence="2">The sequence shown here is derived from an EMBL/GenBank/DDBJ whole genome shotgun (WGS) entry which is preliminary data.</text>
</comment>
<keyword evidence="1" id="KW-0472">Membrane</keyword>
<feature type="transmembrane region" description="Helical" evidence="1">
    <location>
        <begin position="164"/>
        <end position="182"/>
    </location>
</feature>
<organism evidence="2 3">
    <name type="scientific">Pseudomonas kairouanensis</name>
    <dbReference type="NCBI Taxonomy" id="2293832"/>
    <lineage>
        <taxon>Bacteria</taxon>
        <taxon>Pseudomonadati</taxon>
        <taxon>Pseudomonadota</taxon>
        <taxon>Gammaproteobacteria</taxon>
        <taxon>Pseudomonadales</taxon>
        <taxon>Pseudomonadaceae</taxon>
        <taxon>Pseudomonas</taxon>
    </lineage>
</organism>
<dbReference type="AlphaFoldDB" id="A0A4Z0AWJ8"/>